<accession>A0A1G1KU18</accession>
<evidence type="ECO:0000313" key="2">
    <source>
        <dbReference type="Proteomes" id="UP000178187"/>
    </source>
</evidence>
<dbReference type="Proteomes" id="UP000178187">
    <property type="component" value="Unassembled WGS sequence"/>
</dbReference>
<dbReference type="AlphaFoldDB" id="A0A1G1KU18"/>
<organism evidence="1 2">
    <name type="scientific">Candidatus Danuiimicrobium aquiferis</name>
    <dbReference type="NCBI Taxonomy" id="1801832"/>
    <lineage>
        <taxon>Bacteria</taxon>
        <taxon>Pseudomonadati</taxon>
        <taxon>Candidatus Omnitrophota</taxon>
        <taxon>Candidatus Danuiimicrobium</taxon>
    </lineage>
</organism>
<dbReference type="EMBL" id="MHFR01000050">
    <property type="protein sequence ID" value="OGW96410.1"/>
    <property type="molecule type" value="Genomic_DNA"/>
</dbReference>
<reference evidence="1 2" key="1">
    <citation type="journal article" date="2016" name="Nat. Commun.">
        <title>Thousands of microbial genomes shed light on interconnected biogeochemical processes in an aquifer system.</title>
        <authorList>
            <person name="Anantharaman K."/>
            <person name="Brown C.T."/>
            <person name="Hug L.A."/>
            <person name="Sharon I."/>
            <person name="Castelle C.J."/>
            <person name="Probst A.J."/>
            <person name="Thomas B.C."/>
            <person name="Singh A."/>
            <person name="Wilkins M.J."/>
            <person name="Karaoz U."/>
            <person name="Brodie E.L."/>
            <person name="Williams K.H."/>
            <person name="Hubbard S.S."/>
            <person name="Banfield J.F."/>
        </authorList>
    </citation>
    <scope>NUCLEOTIDE SEQUENCE [LARGE SCALE GENOMIC DNA]</scope>
</reference>
<sequence>MERTRNPAGFQLIRRVTRNPVKLTALLYLREALLGERYEECPEFIRIAREFGARANEIQSLLEDPRRNPKG</sequence>
<name>A0A1G1KU18_9BACT</name>
<evidence type="ECO:0000313" key="1">
    <source>
        <dbReference type="EMBL" id="OGW96410.1"/>
    </source>
</evidence>
<protein>
    <submittedName>
        <fullName evidence="1">Uncharacterized protein</fullName>
    </submittedName>
</protein>
<proteinExistence type="predicted"/>
<gene>
    <name evidence="1" type="ORF">A3G33_00330</name>
</gene>
<comment type="caution">
    <text evidence="1">The sequence shown here is derived from an EMBL/GenBank/DDBJ whole genome shotgun (WGS) entry which is preliminary data.</text>
</comment>